<evidence type="ECO:0000313" key="3">
    <source>
        <dbReference type="RefSeq" id="XP_015078323.1"/>
    </source>
</evidence>
<feature type="domain" description="Tf2-1-like SH3-like" evidence="1">
    <location>
        <begin position="2"/>
        <end position="30"/>
    </location>
</feature>
<dbReference type="RefSeq" id="XP_015078323.1">
    <property type="nucleotide sequence ID" value="XM_015222837.1"/>
</dbReference>
<dbReference type="PANTHER" id="PTHR46148">
    <property type="entry name" value="CHROMO DOMAIN-CONTAINING PROTEIN"/>
    <property type="match status" value="1"/>
</dbReference>
<keyword evidence="2" id="KW-1185">Reference proteome</keyword>
<dbReference type="GeneID" id="107022144"/>
<reference evidence="2" key="1">
    <citation type="journal article" date="2014" name="Nat. Genet.">
        <title>The genome of the stress-tolerant wild tomato species Solanum pennellii.</title>
        <authorList>
            <person name="Bolger A."/>
            <person name="Scossa F."/>
            <person name="Bolger M.E."/>
            <person name="Lanz C."/>
            <person name="Maumus F."/>
            <person name="Tohge T."/>
            <person name="Quesneville H."/>
            <person name="Alseekh S."/>
            <person name="Sorensen I."/>
            <person name="Lichtenstein G."/>
            <person name="Fich E.A."/>
            <person name="Conte M."/>
            <person name="Keller H."/>
            <person name="Schneeberger K."/>
            <person name="Schwacke R."/>
            <person name="Ofner I."/>
            <person name="Vrebalov J."/>
            <person name="Xu Y."/>
            <person name="Osorio S."/>
            <person name="Aflitos S.A."/>
            <person name="Schijlen E."/>
            <person name="Jimenez-Gomez J.M."/>
            <person name="Ryngajllo M."/>
            <person name="Kimura S."/>
            <person name="Kumar R."/>
            <person name="Koenig D."/>
            <person name="Headland L.R."/>
            <person name="Maloof J.N."/>
            <person name="Sinha N."/>
            <person name="van Ham R.C."/>
            <person name="Lankhorst R.K."/>
            <person name="Mao L."/>
            <person name="Vogel A."/>
            <person name="Arsova B."/>
            <person name="Panstruga R."/>
            <person name="Fei Z."/>
            <person name="Rose J.K."/>
            <person name="Zamir D."/>
            <person name="Carrari F."/>
            <person name="Giovannoni J.J."/>
            <person name="Weigel D."/>
            <person name="Usadel B."/>
            <person name="Fernie A.R."/>
        </authorList>
    </citation>
    <scope>NUCLEOTIDE SEQUENCE [LARGE SCALE GENOMIC DNA]</scope>
    <source>
        <strain evidence="2">cv. LA0716</strain>
    </source>
</reference>
<name>A0ABM1GZU3_SOLPN</name>
<evidence type="ECO:0000313" key="2">
    <source>
        <dbReference type="Proteomes" id="UP000694930"/>
    </source>
</evidence>
<organism evidence="2 3">
    <name type="scientific">Solanum pennellii</name>
    <name type="common">Tomato</name>
    <name type="synonym">Lycopersicon pennellii</name>
    <dbReference type="NCBI Taxonomy" id="28526"/>
    <lineage>
        <taxon>Eukaryota</taxon>
        <taxon>Viridiplantae</taxon>
        <taxon>Streptophyta</taxon>
        <taxon>Embryophyta</taxon>
        <taxon>Tracheophyta</taxon>
        <taxon>Spermatophyta</taxon>
        <taxon>Magnoliopsida</taxon>
        <taxon>eudicotyledons</taxon>
        <taxon>Gunneridae</taxon>
        <taxon>Pentapetalae</taxon>
        <taxon>asterids</taxon>
        <taxon>lamiids</taxon>
        <taxon>Solanales</taxon>
        <taxon>Solanaceae</taxon>
        <taxon>Solanoideae</taxon>
        <taxon>Solaneae</taxon>
        <taxon>Solanum</taxon>
        <taxon>Solanum subgen. Lycopersicon</taxon>
    </lineage>
</organism>
<dbReference type="InterPro" id="IPR056924">
    <property type="entry name" value="SH3_Tf2-1"/>
</dbReference>
<dbReference type="Proteomes" id="UP000694930">
    <property type="component" value="Chromosome 6"/>
</dbReference>
<evidence type="ECO:0000259" key="1">
    <source>
        <dbReference type="Pfam" id="PF24626"/>
    </source>
</evidence>
<reference evidence="3" key="2">
    <citation type="submission" date="2025-08" db="UniProtKB">
        <authorList>
            <consortium name="RefSeq"/>
        </authorList>
    </citation>
    <scope>IDENTIFICATION</scope>
</reference>
<dbReference type="PANTHER" id="PTHR46148:SF56">
    <property type="entry name" value="RETROTRANSPOSON PROTEIN"/>
    <property type="match status" value="1"/>
</dbReference>
<sequence length="104" mass="12446">MIGNVSYEFELPQELAAIHSVFHIYMLKKFMCDHSFIKQTEDTGIKDSLSYEEIFVQILNRKPFKLRTKEVALVKVHWRNHFVEEATLEAEEDMKKIYPYLFET</sequence>
<protein>
    <submittedName>
        <fullName evidence="3">Uncharacterized protein LOC107022144</fullName>
    </submittedName>
</protein>
<proteinExistence type="predicted"/>
<accession>A0ABM1GZU3</accession>
<dbReference type="Pfam" id="PF24626">
    <property type="entry name" value="SH3_Tf2-1"/>
    <property type="match status" value="1"/>
</dbReference>
<gene>
    <name evidence="3" type="primary">LOC107022144</name>
</gene>